<comment type="catalytic activity">
    <reaction evidence="1">
        <text>(2R)-3-phosphoglycerate + ATP = (2R)-3-phospho-glyceroyl phosphate + ADP</text>
        <dbReference type="Rhea" id="RHEA:14801"/>
        <dbReference type="ChEBI" id="CHEBI:30616"/>
        <dbReference type="ChEBI" id="CHEBI:57604"/>
        <dbReference type="ChEBI" id="CHEBI:58272"/>
        <dbReference type="ChEBI" id="CHEBI:456216"/>
        <dbReference type="EC" id="2.7.2.3"/>
    </reaction>
</comment>
<protein>
    <recommendedName>
        <fullName evidence="2">phosphoglycerate kinase</fullName>
        <ecNumber evidence="2">2.7.2.3</ecNumber>
    </recommendedName>
</protein>
<organism evidence="7">
    <name type="scientific">human gut metagenome</name>
    <dbReference type="NCBI Taxonomy" id="408170"/>
    <lineage>
        <taxon>unclassified sequences</taxon>
        <taxon>metagenomes</taxon>
        <taxon>organismal metagenomes</taxon>
    </lineage>
</organism>
<keyword evidence="3 7" id="KW-0808">Transferase</keyword>
<evidence type="ECO:0000256" key="5">
    <source>
        <dbReference type="ARBA" id="ARBA00022777"/>
    </source>
</evidence>
<dbReference type="PANTHER" id="PTHR11406:SF23">
    <property type="entry name" value="PHOSPHOGLYCERATE KINASE 1, CHLOROPLASTIC-RELATED"/>
    <property type="match status" value="1"/>
</dbReference>
<dbReference type="EMBL" id="AJWZ01011379">
    <property type="protein sequence ID" value="EKC45474.1"/>
    <property type="molecule type" value="Genomic_DNA"/>
</dbReference>
<dbReference type="GO" id="GO:0006094">
    <property type="term" value="P:gluconeogenesis"/>
    <property type="evidence" value="ECO:0007669"/>
    <property type="project" value="TreeGrafter"/>
</dbReference>
<dbReference type="SUPFAM" id="SSF53748">
    <property type="entry name" value="Phosphoglycerate kinase"/>
    <property type="match status" value="1"/>
</dbReference>
<evidence type="ECO:0000256" key="4">
    <source>
        <dbReference type="ARBA" id="ARBA00022741"/>
    </source>
</evidence>
<dbReference type="Pfam" id="PF00162">
    <property type="entry name" value="PGK"/>
    <property type="match status" value="1"/>
</dbReference>
<dbReference type="GO" id="GO:0043531">
    <property type="term" value="F:ADP binding"/>
    <property type="evidence" value="ECO:0007669"/>
    <property type="project" value="TreeGrafter"/>
</dbReference>
<dbReference type="FunFam" id="3.40.50.1260:FF:000001">
    <property type="entry name" value="Phosphoglycerate kinase"/>
    <property type="match status" value="1"/>
</dbReference>
<dbReference type="EC" id="2.7.2.3" evidence="2"/>
<dbReference type="InterPro" id="IPR001576">
    <property type="entry name" value="Phosphoglycerate_kinase"/>
</dbReference>
<dbReference type="GO" id="GO:0005829">
    <property type="term" value="C:cytosol"/>
    <property type="evidence" value="ECO:0007669"/>
    <property type="project" value="TreeGrafter"/>
</dbReference>
<evidence type="ECO:0000256" key="6">
    <source>
        <dbReference type="ARBA" id="ARBA00022840"/>
    </source>
</evidence>
<dbReference type="PRINTS" id="PR00477">
    <property type="entry name" value="PHGLYCKINASE"/>
</dbReference>
<proteinExistence type="predicted"/>
<feature type="non-terminal residue" evidence="7">
    <location>
        <position position="1"/>
    </location>
</feature>
<keyword evidence="4" id="KW-0547">Nucleotide-binding</keyword>
<dbReference type="Gene3D" id="3.40.50.1260">
    <property type="entry name" value="Phosphoglycerate kinase, N-terminal domain"/>
    <property type="match status" value="2"/>
</dbReference>
<comment type="caution">
    <text evidence="7">The sequence shown here is derived from an EMBL/GenBank/DDBJ whole genome shotgun (WGS) entry which is preliminary data.</text>
</comment>
<evidence type="ECO:0000256" key="2">
    <source>
        <dbReference type="ARBA" id="ARBA00013061"/>
    </source>
</evidence>
<evidence type="ECO:0000256" key="1">
    <source>
        <dbReference type="ARBA" id="ARBA00000642"/>
    </source>
</evidence>
<accession>K1RPN5</accession>
<dbReference type="PANTHER" id="PTHR11406">
    <property type="entry name" value="PHOSPHOGLYCERATE KINASE"/>
    <property type="match status" value="1"/>
</dbReference>
<name>K1RPN5_9ZZZZ</name>
<evidence type="ECO:0000313" key="7">
    <source>
        <dbReference type="EMBL" id="EKC45474.1"/>
    </source>
</evidence>
<reference evidence="7" key="1">
    <citation type="journal article" date="2013" name="Environ. Microbiol.">
        <title>Microbiota from the distal guts of lean and obese adolescents exhibit partial functional redundancy besides clear differences in community structure.</title>
        <authorList>
            <person name="Ferrer M."/>
            <person name="Ruiz A."/>
            <person name="Lanza F."/>
            <person name="Haange S.B."/>
            <person name="Oberbach A."/>
            <person name="Till H."/>
            <person name="Bargiela R."/>
            <person name="Campoy C."/>
            <person name="Segura M.T."/>
            <person name="Richter M."/>
            <person name="von Bergen M."/>
            <person name="Seifert J."/>
            <person name="Suarez A."/>
        </authorList>
    </citation>
    <scope>NUCLEOTIDE SEQUENCE</scope>
</reference>
<dbReference type="InterPro" id="IPR015824">
    <property type="entry name" value="Phosphoglycerate_kinase_N"/>
</dbReference>
<gene>
    <name evidence="7" type="ORF">OBE_16881</name>
</gene>
<evidence type="ECO:0000256" key="3">
    <source>
        <dbReference type="ARBA" id="ARBA00022679"/>
    </source>
</evidence>
<dbReference type="GO" id="GO:0006096">
    <property type="term" value="P:glycolytic process"/>
    <property type="evidence" value="ECO:0007669"/>
    <property type="project" value="InterPro"/>
</dbReference>
<dbReference type="AlphaFoldDB" id="K1RPN5"/>
<dbReference type="GO" id="GO:0005524">
    <property type="term" value="F:ATP binding"/>
    <property type="evidence" value="ECO:0007669"/>
    <property type="project" value="UniProtKB-KW"/>
</dbReference>
<sequence length="324" mass="35588">SLDKVAIRLQELLNKKVTFIPETRGKTLEKAIKEMNNGDIILVQNTRYEDLNGKKESSNDQDLAKYWASLGDVFINDAFGTIHRSHASNVGIASYLESAIGFLVEKELKALQELNNPKRPYVVILGGAKVSDKIGVINNLINKADYILIGGGMSFTFLKAEGHEIGKSLLDSSHLEYCSNILKEYQDKLILPIDITTSKEFSNDTPFTTKSINEIEKEDIGLDIGIETIKSFEQILSTAKTVVWNGPLGVCEMSNFKKGTLDILNYLAENNIKTIIGGGDTAAVISNNKSLKDKIYHISTGGGATLEYLEGKTLPGLKVLDKEA</sequence>
<dbReference type="GO" id="GO:0004618">
    <property type="term" value="F:phosphoglycerate kinase activity"/>
    <property type="evidence" value="ECO:0007669"/>
    <property type="project" value="UniProtKB-EC"/>
</dbReference>
<keyword evidence="5 7" id="KW-0418">Kinase</keyword>
<dbReference type="InterPro" id="IPR036043">
    <property type="entry name" value="Phosphoglycerate_kinase_sf"/>
</dbReference>
<keyword evidence="6" id="KW-0067">ATP-binding</keyword>